<evidence type="ECO:0000256" key="4">
    <source>
        <dbReference type="ARBA" id="ARBA00023069"/>
    </source>
</evidence>
<evidence type="ECO:0000313" key="13">
    <source>
        <dbReference type="EMBL" id="CAH1775629.1"/>
    </source>
</evidence>
<dbReference type="PANTHER" id="PTHR33906:SF1">
    <property type="entry name" value="INTRAFLAGELLAR TRANSPORT PROTEIN 25 HOMOLOG"/>
    <property type="match status" value="1"/>
</dbReference>
<dbReference type="EMBL" id="CAIIXF020000001">
    <property type="protein sequence ID" value="CAH1775629.1"/>
    <property type="molecule type" value="Genomic_DNA"/>
</dbReference>
<evidence type="ECO:0000256" key="2">
    <source>
        <dbReference type="ARBA" id="ARBA00022723"/>
    </source>
</evidence>
<evidence type="ECO:0000256" key="3">
    <source>
        <dbReference type="ARBA" id="ARBA00022837"/>
    </source>
</evidence>
<keyword evidence="3" id="KW-0106">Calcium</keyword>
<dbReference type="InterPro" id="IPR000421">
    <property type="entry name" value="FA58C"/>
</dbReference>
<evidence type="ECO:0000259" key="12">
    <source>
        <dbReference type="Pfam" id="PF00754"/>
    </source>
</evidence>
<organism evidence="13 14">
    <name type="scientific">Owenia fusiformis</name>
    <name type="common">Polychaete worm</name>
    <dbReference type="NCBI Taxonomy" id="6347"/>
    <lineage>
        <taxon>Eukaryota</taxon>
        <taxon>Metazoa</taxon>
        <taxon>Spiralia</taxon>
        <taxon>Lophotrochozoa</taxon>
        <taxon>Annelida</taxon>
        <taxon>Polychaeta</taxon>
        <taxon>Sedentaria</taxon>
        <taxon>Canalipalpata</taxon>
        <taxon>Sabellida</taxon>
        <taxon>Oweniida</taxon>
        <taxon>Oweniidae</taxon>
        <taxon>Owenia</taxon>
    </lineage>
</organism>
<dbReference type="AlphaFoldDB" id="A0A8S4N5C2"/>
<dbReference type="InterPro" id="IPR008979">
    <property type="entry name" value="Galactose-bd-like_sf"/>
</dbReference>
<keyword evidence="4" id="KW-0969">Cilium</keyword>
<dbReference type="FunFam" id="2.60.120.260:FF:000081">
    <property type="entry name" value="Intraflagellar transport protein 25 homolog"/>
    <property type="match status" value="1"/>
</dbReference>
<comment type="similarity">
    <text evidence="7">Belongs to the IFT25 family.</text>
</comment>
<proteinExistence type="inferred from homology"/>
<evidence type="ECO:0000256" key="6">
    <source>
        <dbReference type="ARBA" id="ARBA00058003"/>
    </source>
</evidence>
<dbReference type="GO" id="GO:0005813">
    <property type="term" value="C:centrosome"/>
    <property type="evidence" value="ECO:0007669"/>
    <property type="project" value="TreeGrafter"/>
</dbReference>
<sequence>LNLAFLATKIKYSLYYQIITILRKISIMFDVALANAGAQVVLATSSDEKHPPENMIDGQTETFWTSTGMFPQEFIISFQQLMNVNTIKMDTFNVKGLQLERSVQNEPNDFQPLDEKDLVSTDGQLQHNEFSFSSTTAQHLRVVINSGHDHFISVHKLHVDGTAVHNS</sequence>
<dbReference type="Proteomes" id="UP000749559">
    <property type="component" value="Unassembled WGS sequence"/>
</dbReference>
<keyword evidence="5" id="KW-0966">Cell projection</keyword>
<comment type="subcellular location">
    <subcellularLocation>
        <location evidence="1">Cell projection</location>
        <location evidence="1">Cilium</location>
    </subcellularLocation>
</comment>
<feature type="domain" description="F5/8 type C" evidence="12">
    <location>
        <begin position="43"/>
        <end position="152"/>
    </location>
</feature>
<dbReference type="SUPFAM" id="SSF49785">
    <property type="entry name" value="Galactose-binding domain-like"/>
    <property type="match status" value="1"/>
</dbReference>
<dbReference type="GO" id="GO:0042073">
    <property type="term" value="P:intraciliary transport"/>
    <property type="evidence" value="ECO:0007669"/>
    <property type="project" value="InterPro"/>
</dbReference>
<dbReference type="Gene3D" id="2.60.120.260">
    <property type="entry name" value="Galactose-binding domain-like"/>
    <property type="match status" value="1"/>
</dbReference>
<evidence type="ECO:0000256" key="10">
    <source>
        <dbReference type="ARBA" id="ARBA00076413"/>
    </source>
</evidence>
<evidence type="ECO:0000256" key="8">
    <source>
        <dbReference type="ARBA" id="ARBA00063061"/>
    </source>
</evidence>
<name>A0A8S4N5C2_OWEFU</name>
<accession>A0A8S4N5C2</accession>
<dbReference type="InterPro" id="IPR033558">
    <property type="entry name" value="IFT25"/>
</dbReference>
<evidence type="ECO:0000256" key="7">
    <source>
        <dbReference type="ARBA" id="ARBA00061362"/>
    </source>
</evidence>
<reference evidence="13" key="1">
    <citation type="submission" date="2022-03" db="EMBL/GenBank/DDBJ databases">
        <authorList>
            <person name="Martin C."/>
        </authorList>
    </citation>
    <scope>NUCLEOTIDE SEQUENCE</scope>
</reference>
<evidence type="ECO:0000256" key="5">
    <source>
        <dbReference type="ARBA" id="ARBA00023273"/>
    </source>
</evidence>
<keyword evidence="14" id="KW-1185">Reference proteome</keyword>
<evidence type="ECO:0000256" key="1">
    <source>
        <dbReference type="ARBA" id="ARBA00004138"/>
    </source>
</evidence>
<evidence type="ECO:0000256" key="11">
    <source>
        <dbReference type="ARBA" id="ARBA00077899"/>
    </source>
</evidence>
<comment type="subunit">
    <text evidence="8">Component of the IFT complex B, at least composed of IFT20, IFT22, IFT25, IFT27, IFT46, IFT52, TRAF3IP1/IFT54, IFT57, IFT74, IFT80, IFT81, and IFT88. Interacts with IFT27. Interacts with IFT88.</text>
</comment>
<dbReference type="GO" id="GO:0046872">
    <property type="term" value="F:metal ion binding"/>
    <property type="evidence" value="ECO:0007669"/>
    <property type="project" value="UniProtKB-KW"/>
</dbReference>
<dbReference type="Pfam" id="PF00754">
    <property type="entry name" value="F5_F8_type_C"/>
    <property type="match status" value="1"/>
</dbReference>
<dbReference type="PANTHER" id="PTHR33906">
    <property type="entry name" value="INTRAFLAGELLAR TRANSPORT PROTEIN 25 HOMOLOG"/>
    <property type="match status" value="1"/>
</dbReference>
<comment type="function">
    <text evidence="6">Component of the IFT complex B required for sonic hedgehog/SHH signaling. May mediate transport of SHH components: required for the export of SMO and PTCH1 receptors out of the cilium and the accumulation of GLI2 at the ciliary tip in response to activation of the SHH pathway, suggesting it is involved in the dynamic transport of SHH signaling molecules within the cilium. Not required for ciliary assembly. Its role in intraflagellar transport is mainly seen in tissues rich in ciliated cells such as kidney and testis. Essential for male fertility, spermiogenesis and sperm flagella formation. Plays a role in the early development of the kidney. May be involved in the regulation of ureteric bud initiation.</text>
</comment>
<feature type="non-terminal residue" evidence="13">
    <location>
        <position position="1"/>
    </location>
</feature>
<evidence type="ECO:0000256" key="9">
    <source>
        <dbReference type="ARBA" id="ARBA00071135"/>
    </source>
</evidence>
<dbReference type="GO" id="GO:0005929">
    <property type="term" value="C:cilium"/>
    <property type="evidence" value="ECO:0007669"/>
    <property type="project" value="UniProtKB-SubCell"/>
</dbReference>
<dbReference type="GO" id="GO:0030992">
    <property type="term" value="C:intraciliary transport particle B"/>
    <property type="evidence" value="ECO:0007669"/>
    <property type="project" value="InterPro"/>
</dbReference>
<gene>
    <name evidence="13" type="ORF">OFUS_LOCUS2912</name>
</gene>
<keyword evidence="2" id="KW-0479">Metal-binding</keyword>
<evidence type="ECO:0000313" key="14">
    <source>
        <dbReference type="Proteomes" id="UP000749559"/>
    </source>
</evidence>
<protein>
    <recommendedName>
        <fullName evidence="9">Intraflagellar transport protein 25 homolog</fullName>
    </recommendedName>
    <alternativeName>
        <fullName evidence="11">Heat shock protein beta-11</fullName>
    </alternativeName>
    <alternativeName>
        <fullName evidence="10">Placental protein 25</fullName>
    </alternativeName>
</protein>
<dbReference type="OrthoDB" id="271080at2759"/>
<comment type="caution">
    <text evidence="13">The sequence shown here is derived from an EMBL/GenBank/DDBJ whole genome shotgun (WGS) entry which is preliminary data.</text>
</comment>